<protein>
    <submittedName>
        <fullName evidence="1">Uncharacterized protein</fullName>
    </submittedName>
</protein>
<gene>
    <name evidence="1" type="ordered locus">VIT_14s0083g01200</name>
</gene>
<dbReference type="AlphaFoldDB" id="D7SMQ1"/>
<organism evidence="1 2">
    <name type="scientific">Vitis vinifera</name>
    <name type="common">Grape</name>
    <dbReference type="NCBI Taxonomy" id="29760"/>
    <lineage>
        <taxon>Eukaryota</taxon>
        <taxon>Viridiplantae</taxon>
        <taxon>Streptophyta</taxon>
        <taxon>Embryophyta</taxon>
        <taxon>Tracheophyta</taxon>
        <taxon>Spermatophyta</taxon>
        <taxon>Magnoliopsida</taxon>
        <taxon>eudicotyledons</taxon>
        <taxon>Gunneridae</taxon>
        <taxon>Pentapetalae</taxon>
        <taxon>rosids</taxon>
        <taxon>Vitales</taxon>
        <taxon>Vitaceae</taxon>
        <taxon>Viteae</taxon>
        <taxon>Vitis</taxon>
    </lineage>
</organism>
<dbReference type="PaxDb" id="29760-VIT_14s0083g01200.t01"/>
<reference evidence="2" key="1">
    <citation type="journal article" date="2007" name="Nature">
        <title>The grapevine genome sequence suggests ancestral hexaploidization in major angiosperm phyla.</title>
        <authorList>
            <consortium name="The French-Italian Public Consortium for Grapevine Genome Characterization."/>
            <person name="Jaillon O."/>
            <person name="Aury J.-M."/>
            <person name="Noel B."/>
            <person name="Policriti A."/>
            <person name="Clepet C."/>
            <person name="Casagrande A."/>
            <person name="Choisne N."/>
            <person name="Aubourg S."/>
            <person name="Vitulo N."/>
            <person name="Jubin C."/>
            <person name="Vezzi A."/>
            <person name="Legeai F."/>
            <person name="Hugueney P."/>
            <person name="Dasilva C."/>
            <person name="Horner D."/>
            <person name="Mica E."/>
            <person name="Jublot D."/>
            <person name="Poulain J."/>
            <person name="Bruyere C."/>
            <person name="Billault A."/>
            <person name="Segurens B."/>
            <person name="Gouyvenoux M."/>
            <person name="Ugarte E."/>
            <person name="Cattonaro F."/>
            <person name="Anthouard V."/>
            <person name="Vico V."/>
            <person name="Del Fabbro C."/>
            <person name="Alaux M."/>
            <person name="Di Gaspero G."/>
            <person name="Dumas V."/>
            <person name="Felice N."/>
            <person name="Paillard S."/>
            <person name="Juman I."/>
            <person name="Moroldo M."/>
            <person name="Scalabrin S."/>
            <person name="Canaguier A."/>
            <person name="Le Clainche I."/>
            <person name="Malacrida G."/>
            <person name="Durand E."/>
            <person name="Pesole G."/>
            <person name="Laucou V."/>
            <person name="Chatelet P."/>
            <person name="Merdinoglu D."/>
            <person name="Delledonne M."/>
            <person name="Pezzotti M."/>
            <person name="Lecharny A."/>
            <person name="Scarpelli C."/>
            <person name="Artiguenave F."/>
            <person name="Pe M.E."/>
            <person name="Valle G."/>
            <person name="Morgante M."/>
            <person name="Caboche M."/>
            <person name="Adam-Blondon A.-F."/>
            <person name="Weissenbach J."/>
            <person name="Quetier F."/>
            <person name="Wincker P."/>
        </authorList>
    </citation>
    <scope>NUCLEOTIDE SEQUENCE [LARGE SCALE GENOMIC DNA]</scope>
    <source>
        <strain evidence="2">cv. Pinot noir / PN40024</strain>
    </source>
</reference>
<dbReference type="EMBL" id="FN594955">
    <property type="protein sequence ID" value="CBI16949.3"/>
    <property type="molecule type" value="Genomic_DNA"/>
</dbReference>
<evidence type="ECO:0000313" key="2">
    <source>
        <dbReference type="Proteomes" id="UP000009183"/>
    </source>
</evidence>
<dbReference type="HOGENOM" id="CLU_2008110_0_0_1"/>
<name>D7SMQ1_VITVI</name>
<accession>D7SMQ1</accession>
<sequence length="124" mass="14199">MILRQILLSMLEALPSFHHQGLFWLDPIMIGRHSSKQILAFWLLDNSLLEDFQGYKLSFLYSPFAHPVHILCVYTICFFTEFKVDKQILEDTFCRATLLFISLINGVWLGKGMGVLDCGVGCVI</sequence>
<dbReference type="InParanoid" id="D7SMQ1"/>
<dbReference type="Proteomes" id="UP000009183">
    <property type="component" value="Chromosome 14"/>
</dbReference>
<keyword evidence="2" id="KW-1185">Reference proteome</keyword>
<evidence type="ECO:0000313" key="1">
    <source>
        <dbReference type="EMBL" id="CBI16949.3"/>
    </source>
</evidence>
<proteinExistence type="predicted"/>